<dbReference type="Gene3D" id="3.40.50.1010">
    <property type="entry name" value="5'-nuclease"/>
    <property type="match status" value="1"/>
</dbReference>
<evidence type="ECO:0000313" key="3">
    <source>
        <dbReference type="Proteomes" id="UP000029736"/>
    </source>
</evidence>
<dbReference type="InterPro" id="IPR029060">
    <property type="entry name" value="PIN-like_dom_sf"/>
</dbReference>
<accession>A0A098S8D3</accession>
<name>A0A098S8D3_9BACT</name>
<feature type="domain" description="PIN" evidence="1">
    <location>
        <begin position="7"/>
        <end position="121"/>
    </location>
</feature>
<proteinExistence type="predicted"/>
<reference evidence="2 3" key="1">
    <citation type="journal article" date="2014" name="Int. J. Syst. Evol. Microbiol.">
        <title>Phaeodactylibacter xiamenensis gen. nov., sp. nov., a member of the family Saprospiraceae isolated from the marine alga Phaeodactylum tricornutum.</title>
        <authorList>
            <person name="Chen Z.Jr."/>
            <person name="Lei X."/>
            <person name="Lai Q."/>
            <person name="Li Y."/>
            <person name="Zhang B."/>
            <person name="Zhang J."/>
            <person name="Zhang H."/>
            <person name="Yang L."/>
            <person name="Zheng W."/>
            <person name="Tian Y."/>
            <person name="Yu Z."/>
            <person name="Xu H.Jr."/>
            <person name="Zheng T."/>
        </authorList>
    </citation>
    <scope>NUCLEOTIDE SEQUENCE [LARGE SCALE GENOMIC DNA]</scope>
    <source>
        <strain evidence="2 3">KD52</strain>
    </source>
</reference>
<dbReference type="Pfam" id="PF01850">
    <property type="entry name" value="PIN"/>
    <property type="match status" value="1"/>
</dbReference>
<dbReference type="AlphaFoldDB" id="A0A098S8D3"/>
<evidence type="ECO:0000313" key="2">
    <source>
        <dbReference type="EMBL" id="KGE87943.1"/>
    </source>
</evidence>
<dbReference type="InterPro" id="IPR002716">
    <property type="entry name" value="PIN_dom"/>
</dbReference>
<sequence length="137" mass="15720">MNDNQKVFLDTNLLIYAHTNLDTPKQHKIQSIISTEQTIISTQVFKEAANVLFKKFNFAWQDIQQVLLEMEQNNEVYTNTTNTIQSSCQIANRYGFSFYDSLIIASALEVGCSVLYSEDLQHGQVFDKELTVKNPFV</sequence>
<protein>
    <recommendedName>
        <fullName evidence="1">PIN domain-containing protein</fullName>
    </recommendedName>
</protein>
<organism evidence="2 3">
    <name type="scientific">Phaeodactylibacter xiamenensis</name>
    <dbReference type="NCBI Taxonomy" id="1524460"/>
    <lineage>
        <taxon>Bacteria</taxon>
        <taxon>Pseudomonadati</taxon>
        <taxon>Bacteroidota</taxon>
        <taxon>Saprospiria</taxon>
        <taxon>Saprospirales</taxon>
        <taxon>Haliscomenobacteraceae</taxon>
        <taxon>Phaeodactylibacter</taxon>
    </lineage>
</organism>
<keyword evidence="3" id="KW-1185">Reference proteome</keyword>
<dbReference type="RefSeq" id="WP_044220614.1">
    <property type="nucleotide sequence ID" value="NZ_JBKAGJ010000012.1"/>
</dbReference>
<evidence type="ECO:0000259" key="1">
    <source>
        <dbReference type="Pfam" id="PF01850"/>
    </source>
</evidence>
<dbReference type="EMBL" id="JPOS01000029">
    <property type="protein sequence ID" value="KGE87943.1"/>
    <property type="molecule type" value="Genomic_DNA"/>
</dbReference>
<dbReference type="Proteomes" id="UP000029736">
    <property type="component" value="Unassembled WGS sequence"/>
</dbReference>
<dbReference type="CDD" id="cd18692">
    <property type="entry name" value="PIN_VapC-like"/>
    <property type="match status" value="1"/>
</dbReference>
<comment type="caution">
    <text evidence="2">The sequence shown here is derived from an EMBL/GenBank/DDBJ whole genome shotgun (WGS) entry which is preliminary data.</text>
</comment>
<dbReference type="SUPFAM" id="SSF88723">
    <property type="entry name" value="PIN domain-like"/>
    <property type="match status" value="1"/>
</dbReference>
<dbReference type="STRING" id="1524460.IX84_12540"/>
<gene>
    <name evidence="2" type="ORF">IX84_12540</name>
</gene>